<keyword evidence="4 6" id="KW-0472">Membrane</keyword>
<evidence type="ECO:0000256" key="5">
    <source>
        <dbReference type="NCBIfam" id="TIGR02228"/>
    </source>
</evidence>
<evidence type="ECO:0000256" key="4">
    <source>
        <dbReference type="ARBA" id="ARBA00023136"/>
    </source>
</evidence>
<dbReference type="OrthoDB" id="1648066at2"/>
<dbReference type="EC" id="3.4.21.89" evidence="5"/>
<dbReference type="GO" id="GO:0004252">
    <property type="term" value="F:serine-type endopeptidase activity"/>
    <property type="evidence" value="ECO:0007669"/>
    <property type="project" value="UniProtKB-UniRule"/>
</dbReference>
<feature type="transmembrane region" description="Helical" evidence="6">
    <location>
        <begin position="131"/>
        <end position="158"/>
    </location>
</feature>
<dbReference type="PRINTS" id="PR00728">
    <property type="entry name" value="SIGNALPTASE"/>
</dbReference>
<dbReference type="EMBL" id="WJNH01000001">
    <property type="protein sequence ID" value="MRG85022.1"/>
    <property type="molecule type" value="Genomic_DNA"/>
</dbReference>
<organism evidence="7 8">
    <name type="scientific">Salinibacillus xinjiangensis</name>
    <dbReference type="NCBI Taxonomy" id="1229268"/>
    <lineage>
        <taxon>Bacteria</taxon>
        <taxon>Bacillati</taxon>
        <taxon>Bacillota</taxon>
        <taxon>Bacilli</taxon>
        <taxon>Bacillales</taxon>
        <taxon>Bacillaceae</taxon>
        <taxon>Salinibacillus</taxon>
    </lineage>
</organism>
<dbReference type="NCBIfam" id="TIGR02228">
    <property type="entry name" value="sigpep_I_arch"/>
    <property type="match status" value="1"/>
</dbReference>
<comment type="subcellular location">
    <subcellularLocation>
        <location evidence="1">Membrane</location>
    </subcellularLocation>
</comment>
<dbReference type="InterPro" id="IPR036286">
    <property type="entry name" value="LexA/Signal_pep-like_sf"/>
</dbReference>
<evidence type="ECO:0000256" key="1">
    <source>
        <dbReference type="ARBA" id="ARBA00004370"/>
    </source>
</evidence>
<comment type="caution">
    <text evidence="7">The sequence shown here is derived from an EMBL/GenBank/DDBJ whole genome shotgun (WGS) entry which is preliminary data.</text>
</comment>
<evidence type="ECO:0000256" key="6">
    <source>
        <dbReference type="SAM" id="Phobius"/>
    </source>
</evidence>
<gene>
    <name evidence="7" type="ORF">GH754_01620</name>
</gene>
<dbReference type="PANTHER" id="PTHR10806">
    <property type="entry name" value="SIGNAL PEPTIDASE COMPLEX CATALYTIC SUBUNIT SEC11"/>
    <property type="match status" value="1"/>
</dbReference>
<keyword evidence="7" id="KW-0378">Hydrolase</keyword>
<dbReference type="Proteomes" id="UP000480185">
    <property type="component" value="Unassembled WGS sequence"/>
</dbReference>
<evidence type="ECO:0000256" key="3">
    <source>
        <dbReference type="ARBA" id="ARBA00022989"/>
    </source>
</evidence>
<dbReference type="SUPFAM" id="SSF51306">
    <property type="entry name" value="LexA/Signal peptidase"/>
    <property type="match status" value="1"/>
</dbReference>
<keyword evidence="3 6" id="KW-1133">Transmembrane helix</keyword>
<dbReference type="GO" id="GO:0016020">
    <property type="term" value="C:membrane"/>
    <property type="evidence" value="ECO:0007669"/>
    <property type="project" value="UniProtKB-SubCell"/>
</dbReference>
<dbReference type="CDD" id="cd06462">
    <property type="entry name" value="Peptidase_S24_S26"/>
    <property type="match status" value="1"/>
</dbReference>
<dbReference type="AlphaFoldDB" id="A0A6G1X254"/>
<dbReference type="RefSeq" id="WP_153726978.1">
    <property type="nucleotide sequence ID" value="NZ_WJNH01000001.1"/>
</dbReference>
<accession>A0A6G1X254</accession>
<proteinExistence type="predicted"/>
<keyword evidence="2 6" id="KW-0812">Transmembrane</keyword>
<keyword evidence="8" id="KW-1185">Reference proteome</keyword>
<dbReference type="GO" id="GO:0009003">
    <property type="term" value="F:signal peptidase activity"/>
    <property type="evidence" value="ECO:0007669"/>
    <property type="project" value="UniProtKB-EC"/>
</dbReference>
<protein>
    <recommendedName>
        <fullName evidence="5">Signal peptidase I</fullName>
        <ecNumber evidence="5">3.4.21.89</ecNumber>
    </recommendedName>
</protein>
<reference evidence="7 8" key="1">
    <citation type="submission" date="2019-11" db="EMBL/GenBank/DDBJ databases">
        <authorList>
            <person name="Li J."/>
        </authorList>
    </citation>
    <scope>NUCLEOTIDE SEQUENCE [LARGE SCALE GENOMIC DNA]</scope>
    <source>
        <strain evidence="7 8">J4</strain>
    </source>
</reference>
<dbReference type="PANTHER" id="PTHR10806:SF6">
    <property type="entry name" value="SIGNAL PEPTIDASE COMPLEX CATALYTIC SUBUNIT SEC11"/>
    <property type="match status" value="1"/>
</dbReference>
<dbReference type="InterPro" id="IPR001733">
    <property type="entry name" value="Peptidase_S26B"/>
</dbReference>
<name>A0A6G1X254_9BACI</name>
<sequence>MLKKIIFLTAGALAIILLFFIFQAKGDINKLPSFFGYKPLTILSNSMVPDFEAGDIIVIDTNEAPKVNEVITYVDPNQELLSHRVIDIVNQDGQNLYQTKGDANNIPDREYVSEENIIGVKVFTIPLIGHIASFIASPTGIFLLIVLPIILVVIIEFFQRLNIIREKSG</sequence>
<evidence type="ECO:0000313" key="8">
    <source>
        <dbReference type="Proteomes" id="UP000480185"/>
    </source>
</evidence>
<evidence type="ECO:0000313" key="7">
    <source>
        <dbReference type="EMBL" id="MRG85022.1"/>
    </source>
</evidence>
<evidence type="ECO:0000256" key="2">
    <source>
        <dbReference type="ARBA" id="ARBA00022692"/>
    </source>
</evidence>
<dbReference type="GO" id="GO:0006465">
    <property type="term" value="P:signal peptide processing"/>
    <property type="evidence" value="ECO:0007669"/>
    <property type="project" value="UniProtKB-UniRule"/>
</dbReference>